<accession>A0A7D9JYH3</accession>
<sequence>HARLVEDIKLFDVVDLSGVNETTGYHSNSKAYEFTATVGALVAFANVSTQFAKETFLVNEFTVKAYLLPAAGSKGGTIVFFSRGTRKGAAFNVAYEWKTSTSLQVESSFYIEFNGYSVSCEFDNVNGIPRDAWVHLDVRVHMQERLIRCEIGTDTGKKFYRYAGTTSDAPIDQFPLDGKLRLAQQLLSGSEHILGITERFL</sequence>
<evidence type="ECO:0000313" key="2">
    <source>
        <dbReference type="Proteomes" id="UP001152795"/>
    </source>
</evidence>
<gene>
    <name evidence="1" type="ORF">PACLA_8A088744</name>
</gene>
<organism evidence="1 2">
    <name type="scientific">Paramuricea clavata</name>
    <name type="common">Red gorgonian</name>
    <name type="synonym">Violescent sea-whip</name>
    <dbReference type="NCBI Taxonomy" id="317549"/>
    <lineage>
        <taxon>Eukaryota</taxon>
        <taxon>Metazoa</taxon>
        <taxon>Cnidaria</taxon>
        <taxon>Anthozoa</taxon>
        <taxon>Octocorallia</taxon>
        <taxon>Malacalcyonacea</taxon>
        <taxon>Plexauridae</taxon>
        <taxon>Paramuricea</taxon>
    </lineage>
</organism>
<proteinExistence type="predicted"/>
<dbReference type="AlphaFoldDB" id="A0A7D9JYH3"/>
<name>A0A7D9JYH3_PARCT</name>
<protein>
    <submittedName>
        <fullName evidence="1">Uncharacterized protein</fullName>
    </submittedName>
</protein>
<feature type="non-terminal residue" evidence="1">
    <location>
        <position position="1"/>
    </location>
</feature>
<keyword evidence="2" id="KW-1185">Reference proteome</keyword>
<dbReference type="EMBL" id="CACRXK020024389">
    <property type="protein sequence ID" value="CAB4038606.1"/>
    <property type="molecule type" value="Genomic_DNA"/>
</dbReference>
<dbReference type="Gene3D" id="2.60.120.200">
    <property type="match status" value="1"/>
</dbReference>
<dbReference type="OrthoDB" id="5946158at2759"/>
<evidence type="ECO:0000313" key="1">
    <source>
        <dbReference type="EMBL" id="CAB4038606.1"/>
    </source>
</evidence>
<feature type="non-terminal residue" evidence="1">
    <location>
        <position position="201"/>
    </location>
</feature>
<dbReference type="Proteomes" id="UP001152795">
    <property type="component" value="Unassembled WGS sequence"/>
</dbReference>
<comment type="caution">
    <text evidence="1">The sequence shown here is derived from an EMBL/GenBank/DDBJ whole genome shotgun (WGS) entry which is preliminary data.</text>
</comment>
<reference evidence="1" key="1">
    <citation type="submission" date="2020-04" db="EMBL/GenBank/DDBJ databases">
        <authorList>
            <person name="Alioto T."/>
            <person name="Alioto T."/>
            <person name="Gomez Garrido J."/>
        </authorList>
    </citation>
    <scope>NUCLEOTIDE SEQUENCE</scope>
    <source>
        <strain evidence="1">A484AB</strain>
    </source>
</reference>